<evidence type="ECO:0000313" key="15">
    <source>
        <dbReference type="Proteomes" id="UP001497600"/>
    </source>
</evidence>
<evidence type="ECO:0000256" key="10">
    <source>
        <dbReference type="ARBA" id="ARBA00023212"/>
    </source>
</evidence>
<dbReference type="InterPro" id="IPR008603">
    <property type="entry name" value="DCTN4"/>
</dbReference>
<name>A0ABP0EE02_9ASCO</name>
<comment type="similarity">
    <text evidence="11">Belongs to the dynactin subunit 4 family.</text>
</comment>
<keyword evidence="5" id="KW-1017">Isopeptide bond</keyword>
<keyword evidence="7" id="KW-0832">Ubl conjugation</keyword>
<keyword evidence="8" id="KW-0007">Acetylation</keyword>
<evidence type="ECO:0000256" key="2">
    <source>
        <dbReference type="ARBA" id="ARBA00004529"/>
    </source>
</evidence>
<evidence type="ECO:0000256" key="4">
    <source>
        <dbReference type="ARBA" id="ARBA00022490"/>
    </source>
</evidence>
<evidence type="ECO:0000256" key="7">
    <source>
        <dbReference type="ARBA" id="ARBA00022843"/>
    </source>
</evidence>
<proteinExistence type="inferred from homology"/>
<evidence type="ECO:0000256" key="12">
    <source>
        <dbReference type="ARBA" id="ARBA00034864"/>
    </source>
</evidence>
<evidence type="ECO:0000256" key="3">
    <source>
        <dbReference type="ARBA" id="ARBA00004657"/>
    </source>
</evidence>
<keyword evidence="9" id="KW-0175">Coiled coil</keyword>
<dbReference type="PANTHER" id="PTHR13034:SF2">
    <property type="entry name" value="DYNACTIN SUBUNIT 4"/>
    <property type="match status" value="1"/>
</dbReference>
<evidence type="ECO:0000256" key="1">
    <source>
        <dbReference type="ARBA" id="ARBA00004300"/>
    </source>
</evidence>
<evidence type="ECO:0000256" key="13">
    <source>
        <dbReference type="ARBA" id="ARBA00093507"/>
    </source>
</evidence>
<keyword evidence="10" id="KW-0206">Cytoskeleton</keyword>
<evidence type="ECO:0000256" key="5">
    <source>
        <dbReference type="ARBA" id="ARBA00022499"/>
    </source>
</evidence>
<sequence>MTQIYTNTWLICTCDSYPVSVSEGKSRAWLFEERHSFQLHSLADLYFCPQCKSHKCNNCTSFTIESKYCPNCMADHSNSDSIYCTKNCFSCPKCSSHLVISSTTTSTKAKIFKFSCTYCEYIYSSSAIDKPKSLLKILESEQSKQQMIDPFNTFLEKYKNINALQNLTTEAQKSRRRRNRLSADLISKLNDLNLSNLSMKYAAPNMSESDSLNSKIEDIKPISMVETDDVKNAEIISNTTKLSTFQSIHQRQSNILFKDLPNPKLLIVKKSFNCGKCKFQLLLPEPSPISLKFPIKWNAMDLIPRIKVSKVDNPTFSRQLTALISIINPHSCSQTVSVSTLSEVPDQFLTGGSFSKISTRFPIMKVNIGAKQESSKKDAILKSIPTAFLTEKTATSRAELLLRTGSKSSRSNPDISLDIDESFDDDNIDSNFEQNENWCSIPLKYSLTGQGTISDLRIPVNFTVETLLQDKPIKYTFWSVLSLGSHTI</sequence>
<comment type="subunit">
    <text evidence="13">Subunit of dynactin, a multiprotein complex part of a tripartite complex with dynein and a adapter, such as BICDL1, BICD2 or HOOK3. The dynactin complex is built around ACTR1A/ACTB filament and consists of an actin-related filament composed of a shoulder domain, a pointed end and a barbed end. Its length is defined by its flexible shoulder domain. The soulder is composed of 2 DCTN1 subunits, 4 DCTN2 and 2 DCTN3. The 4 DCNT2 (via N-terminus) bind the ACTR1A filament and act as molecular rulers to determine the length. The pointed end is important for binding dynein-dynactin cargo adapters. Consists of 4 subunits: ACTR10, DCNT4, DCTN5 and DCTN6. The barbed end is composed of a CAPZA1:CAPZB heterodimers, which binds ACTR1A/ACTB filament and dynactin and stabilizes dynactin. Interacts with ATP7B, but not ATP7A, in a copper-dependent manner. Interacts with ANK2; this interaction is required for localization at costameres. Interacts with N4BP2L1.</text>
</comment>
<reference evidence="14 15" key="1">
    <citation type="submission" date="2024-01" db="EMBL/GenBank/DDBJ databases">
        <authorList>
            <consortium name="Genoscope - CEA"/>
            <person name="William W."/>
        </authorList>
    </citation>
    <scope>NUCLEOTIDE SEQUENCE [LARGE SCALE GENOMIC DNA]</scope>
    <source>
        <strain evidence="14 15">29B2s-10</strain>
    </source>
</reference>
<accession>A0ABP0EE02</accession>
<keyword evidence="4" id="KW-0963">Cytoplasm</keyword>
<comment type="subcellular location">
    <subcellularLocation>
        <location evidence="1">Cytoplasm</location>
        <location evidence="1">Cytoskeleton</location>
        <location evidence="1">Microtubule organizing center</location>
        <location evidence="1">Centrosome</location>
    </subcellularLocation>
    <subcellularLocation>
        <location evidence="2">Cytoplasm</location>
        <location evidence="2">Cytoskeleton</location>
        <location evidence="2">Stress fiber</location>
    </subcellularLocation>
    <subcellularLocation>
        <location evidence="3">Cytoplasm</location>
        <location evidence="3">Myofibril</location>
    </subcellularLocation>
</comment>
<dbReference type="Pfam" id="PF05502">
    <property type="entry name" value="Dynactin_p62"/>
    <property type="match status" value="1"/>
</dbReference>
<dbReference type="Proteomes" id="UP001497600">
    <property type="component" value="Chromosome D"/>
</dbReference>
<evidence type="ECO:0000256" key="11">
    <source>
        <dbReference type="ARBA" id="ARBA00034776"/>
    </source>
</evidence>
<gene>
    <name evidence="14" type="ORF">CAAN4_D10462</name>
</gene>
<keyword evidence="6" id="KW-0597">Phosphoprotein</keyword>
<dbReference type="PANTHER" id="PTHR13034">
    <property type="entry name" value="DYNACTIN P62 SUBUNIT"/>
    <property type="match status" value="1"/>
</dbReference>
<protein>
    <recommendedName>
        <fullName evidence="12">Dynactin subunit 4</fullName>
    </recommendedName>
</protein>
<keyword evidence="15" id="KW-1185">Reference proteome</keyword>
<evidence type="ECO:0000256" key="8">
    <source>
        <dbReference type="ARBA" id="ARBA00022990"/>
    </source>
</evidence>
<organism evidence="14 15">
    <name type="scientific">[Candida] anglica</name>
    <dbReference type="NCBI Taxonomy" id="148631"/>
    <lineage>
        <taxon>Eukaryota</taxon>
        <taxon>Fungi</taxon>
        <taxon>Dikarya</taxon>
        <taxon>Ascomycota</taxon>
        <taxon>Saccharomycotina</taxon>
        <taxon>Pichiomycetes</taxon>
        <taxon>Debaryomycetaceae</taxon>
        <taxon>Kurtzmaniella</taxon>
    </lineage>
</organism>
<evidence type="ECO:0000256" key="9">
    <source>
        <dbReference type="ARBA" id="ARBA00023054"/>
    </source>
</evidence>
<evidence type="ECO:0000256" key="6">
    <source>
        <dbReference type="ARBA" id="ARBA00022553"/>
    </source>
</evidence>
<dbReference type="EMBL" id="OZ004256">
    <property type="protein sequence ID" value="CAK7904669.1"/>
    <property type="molecule type" value="Genomic_DNA"/>
</dbReference>
<evidence type="ECO:0000313" key="14">
    <source>
        <dbReference type="EMBL" id="CAK7904669.1"/>
    </source>
</evidence>